<name>A0ABQ9CI86_9ROSI</name>
<keyword evidence="1" id="KW-1133">Transmembrane helix</keyword>
<evidence type="ECO:0000313" key="3">
    <source>
        <dbReference type="Proteomes" id="UP001141253"/>
    </source>
</evidence>
<organism evidence="2 3">
    <name type="scientific">Salix suchowensis</name>
    <dbReference type="NCBI Taxonomy" id="1278906"/>
    <lineage>
        <taxon>Eukaryota</taxon>
        <taxon>Viridiplantae</taxon>
        <taxon>Streptophyta</taxon>
        <taxon>Embryophyta</taxon>
        <taxon>Tracheophyta</taxon>
        <taxon>Spermatophyta</taxon>
        <taxon>Magnoliopsida</taxon>
        <taxon>eudicotyledons</taxon>
        <taxon>Gunneridae</taxon>
        <taxon>Pentapetalae</taxon>
        <taxon>rosids</taxon>
        <taxon>fabids</taxon>
        <taxon>Malpighiales</taxon>
        <taxon>Salicaceae</taxon>
        <taxon>Saliceae</taxon>
        <taxon>Salix</taxon>
    </lineage>
</organism>
<keyword evidence="1" id="KW-0812">Transmembrane</keyword>
<accession>A0ABQ9CI86</accession>
<comment type="caution">
    <text evidence="2">The sequence shown here is derived from an EMBL/GenBank/DDBJ whole genome shotgun (WGS) entry which is preliminary data.</text>
</comment>
<sequence length="103" mass="12160">MERARLRSIQVIFLARNVEGSNEKRRKMWHNPPSPPQTFQQSVYCLAVFGVSFKFRNCVVNLHAVHVIFARNSILSWSICICILFFSYEDWLYYLQLSVLCMP</sequence>
<evidence type="ECO:0000256" key="1">
    <source>
        <dbReference type="SAM" id="Phobius"/>
    </source>
</evidence>
<protein>
    <submittedName>
        <fullName evidence="2">Uncharacterized protein</fullName>
    </submittedName>
</protein>
<feature type="transmembrane region" description="Helical" evidence="1">
    <location>
        <begin position="64"/>
        <end position="88"/>
    </location>
</feature>
<keyword evidence="1" id="KW-0472">Membrane</keyword>
<keyword evidence="3" id="KW-1185">Reference proteome</keyword>
<reference evidence="2" key="1">
    <citation type="submission" date="2022-10" db="EMBL/GenBank/DDBJ databases">
        <authorList>
            <person name="Hyden B.L."/>
            <person name="Feng K."/>
            <person name="Yates T."/>
            <person name="Jawdy S."/>
            <person name="Smart L.B."/>
            <person name="Muchero W."/>
        </authorList>
    </citation>
    <scope>NUCLEOTIDE SEQUENCE</scope>
    <source>
        <tissue evidence="2">Shoot tip</tissue>
    </source>
</reference>
<proteinExistence type="predicted"/>
<reference evidence="2" key="2">
    <citation type="journal article" date="2023" name="Int. J. Mol. Sci.">
        <title>De Novo Assembly and Annotation of 11 Diverse Shrub Willow (Salix) Genomes Reveals Novel Gene Organization in Sex-Linked Regions.</title>
        <authorList>
            <person name="Hyden B."/>
            <person name="Feng K."/>
            <person name="Yates T.B."/>
            <person name="Jawdy S."/>
            <person name="Cereghino C."/>
            <person name="Smart L.B."/>
            <person name="Muchero W."/>
        </authorList>
    </citation>
    <scope>NUCLEOTIDE SEQUENCE</scope>
    <source>
        <tissue evidence="2">Shoot tip</tissue>
    </source>
</reference>
<dbReference type="EMBL" id="JAPFFI010000003">
    <property type="protein sequence ID" value="KAJ6397991.1"/>
    <property type="molecule type" value="Genomic_DNA"/>
</dbReference>
<gene>
    <name evidence="2" type="ORF">OIU77_018911</name>
</gene>
<evidence type="ECO:0000313" key="2">
    <source>
        <dbReference type="EMBL" id="KAJ6397991.1"/>
    </source>
</evidence>
<dbReference type="Proteomes" id="UP001141253">
    <property type="component" value="Chromosome 5"/>
</dbReference>